<feature type="region of interest" description="Disordered" evidence="1">
    <location>
        <begin position="905"/>
        <end position="972"/>
    </location>
</feature>
<dbReference type="Gene3D" id="3.30.1520.10">
    <property type="entry name" value="Phox-like domain"/>
    <property type="match status" value="1"/>
</dbReference>
<feature type="domain" description="PX" evidence="2">
    <location>
        <begin position="1079"/>
        <end position="1157"/>
    </location>
</feature>
<feature type="compositionally biased region" description="Polar residues" evidence="1">
    <location>
        <begin position="550"/>
        <end position="562"/>
    </location>
</feature>
<protein>
    <submittedName>
        <fullName evidence="3">Rho GTPase activating protein</fullName>
    </submittedName>
</protein>
<evidence type="ECO:0000259" key="2">
    <source>
        <dbReference type="Pfam" id="PF00787"/>
    </source>
</evidence>
<proteinExistence type="predicted"/>
<feature type="compositionally biased region" description="Polar residues" evidence="1">
    <location>
        <begin position="782"/>
        <end position="800"/>
    </location>
</feature>
<evidence type="ECO:0000256" key="1">
    <source>
        <dbReference type="SAM" id="MobiDB-lite"/>
    </source>
</evidence>
<feature type="compositionally biased region" description="Polar residues" evidence="1">
    <location>
        <begin position="277"/>
        <end position="287"/>
    </location>
</feature>
<reference evidence="3" key="1">
    <citation type="submission" date="2022-07" db="EMBL/GenBank/DDBJ databases">
        <title>Phylogenomic reconstructions and comparative analyses of Kickxellomycotina fungi.</title>
        <authorList>
            <person name="Reynolds N.K."/>
            <person name="Stajich J.E."/>
            <person name="Barry K."/>
            <person name="Grigoriev I.V."/>
            <person name="Crous P."/>
            <person name="Smith M.E."/>
        </authorList>
    </citation>
    <scope>NUCLEOTIDE SEQUENCE</scope>
    <source>
        <strain evidence="3">RSA 1196</strain>
    </source>
</reference>
<feature type="compositionally biased region" description="Acidic residues" evidence="1">
    <location>
        <begin position="346"/>
        <end position="356"/>
    </location>
</feature>
<feature type="region of interest" description="Disordered" evidence="1">
    <location>
        <begin position="406"/>
        <end position="654"/>
    </location>
</feature>
<dbReference type="GO" id="GO:0035091">
    <property type="term" value="F:phosphatidylinositol binding"/>
    <property type="evidence" value="ECO:0007669"/>
    <property type="project" value="InterPro"/>
</dbReference>
<feature type="compositionally biased region" description="Polar residues" evidence="1">
    <location>
        <begin position="992"/>
        <end position="1002"/>
    </location>
</feature>
<feature type="compositionally biased region" description="Low complexity" evidence="1">
    <location>
        <begin position="709"/>
        <end position="721"/>
    </location>
</feature>
<gene>
    <name evidence="3" type="primary">BEM3_1</name>
    <name evidence="3" type="ORF">IWQ62_003521</name>
</gene>
<feature type="compositionally biased region" description="Polar residues" evidence="1">
    <location>
        <begin position="57"/>
        <end position="97"/>
    </location>
</feature>
<feature type="compositionally biased region" description="Polar residues" evidence="1">
    <location>
        <begin position="914"/>
        <end position="932"/>
    </location>
</feature>
<feature type="compositionally biased region" description="Polar residues" evidence="1">
    <location>
        <begin position="598"/>
        <end position="610"/>
    </location>
</feature>
<feature type="compositionally biased region" description="Low complexity" evidence="1">
    <location>
        <begin position="946"/>
        <end position="956"/>
    </location>
</feature>
<feature type="region of interest" description="Disordered" evidence="1">
    <location>
        <begin position="735"/>
        <end position="761"/>
    </location>
</feature>
<feature type="compositionally biased region" description="Basic residues" evidence="1">
    <location>
        <begin position="155"/>
        <end position="166"/>
    </location>
</feature>
<feature type="compositionally biased region" description="Polar residues" evidence="1">
    <location>
        <begin position="735"/>
        <end position="748"/>
    </location>
</feature>
<accession>A0A9W8E6Z6</accession>
<feature type="compositionally biased region" description="Polar residues" evidence="1">
    <location>
        <begin position="113"/>
        <end position="147"/>
    </location>
</feature>
<feature type="compositionally biased region" description="Polar residues" evidence="1">
    <location>
        <begin position="527"/>
        <end position="543"/>
    </location>
</feature>
<feature type="compositionally biased region" description="Polar residues" evidence="1">
    <location>
        <begin position="461"/>
        <end position="486"/>
    </location>
</feature>
<evidence type="ECO:0000313" key="4">
    <source>
        <dbReference type="Proteomes" id="UP001150925"/>
    </source>
</evidence>
<dbReference type="InterPro" id="IPR001683">
    <property type="entry name" value="PX_dom"/>
</dbReference>
<comment type="caution">
    <text evidence="3">The sequence shown here is derived from an EMBL/GenBank/DDBJ whole genome shotgun (WGS) entry which is preliminary data.</text>
</comment>
<feature type="compositionally biased region" description="Polar residues" evidence="1">
    <location>
        <begin position="167"/>
        <end position="189"/>
    </location>
</feature>
<dbReference type="EMBL" id="JANBPY010000961">
    <property type="protein sequence ID" value="KAJ1962454.1"/>
    <property type="molecule type" value="Genomic_DNA"/>
</dbReference>
<feature type="region of interest" description="Disordered" evidence="1">
    <location>
        <begin position="985"/>
        <end position="1004"/>
    </location>
</feature>
<feature type="region of interest" description="Disordered" evidence="1">
    <location>
        <begin position="782"/>
        <end position="888"/>
    </location>
</feature>
<feature type="region of interest" description="Disordered" evidence="1">
    <location>
        <begin position="47"/>
        <end position="189"/>
    </location>
</feature>
<name>A0A9W8E6Z6_9FUNG</name>
<dbReference type="SUPFAM" id="SSF64268">
    <property type="entry name" value="PX domain"/>
    <property type="match status" value="1"/>
</dbReference>
<feature type="region of interest" description="Disordered" evidence="1">
    <location>
        <begin position="698"/>
        <end position="721"/>
    </location>
</feature>
<feature type="region of interest" description="Disordered" evidence="1">
    <location>
        <begin position="208"/>
        <end position="393"/>
    </location>
</feature>
<dbReference type="InterPro" id="IPR036871">
    <property type="entry name" value="PX_dom_sf"/>
</dbReference>
<dbReference type="AlphaFoldDB" id="A0A9W8E6Z6"/>
<feature type="non-terminal residue" evidence="3">
    <location>
        <position position="1174"/>
    </location>
</feature>
<sequence>MDSPNSEEESQSPWVQQLILERNTLKAQNEQLWKIVEKQRLIIQQLQKVSSRKASSRRGSQASVTDSVKDSMSVSAAPTSQASTALQPTQEEQSVPSFSRGKQVVDRSPLVDMTNQSDIAQSAYSDSSPGSHQALSQPTANPQQDASLSIAPKPPTRRRPALKQHARQGSNSNLPSFASSDDQNNSISYSNQNLSHISEVSHYDNIRDSSEDTNARYPPLRSPQESQDPNGVFDPRGNIPNGEANPHPEEYNSEPPSNVGAYTTPDRGDSRGDALNPGSNPASSDTPSNRRRGGSFSANRNCAPPGQLHDETLFSANVTPREGSTVASSGPTKEAGQVQKQRIDNDEMDEEEESDTEVYQWNDVKRASRISPTEGQWSPYQSRFIPTEPSPNFEDTLADNIRVIRDNSASKLSSDEEATADRSKFEKRRPSLEVAVPQAVGTAPLNDTDDFRQTKELQDVTYPTGSDFQVTPTAAQPSPSTNSTFERSLLSPRAHYPSDEAYPNNDRDGFVAGSTSTPLPSPFLNKVFQNVDDQSPSGKTNQARPGVNGRSLSPIQGRSSVIHSEILPLMSPATLEPSTPTKEEEPKPEPSQGMATGLSITDSAPSSPQRTRFARNALGNDSYQGGHPALSRKQSQHSMSKRISMRGNDNGDTGASFADDSFLSTGEYFDTYYTSQTSMPMDGGSGWVSNHMAVTNSNDTYTDRNADHPLSPSNVSLLSTSSDPLRRVVEILADQESNPLPQEPNSEMDNPLFDPSSPLNRDLDLSSELRLDVSGGSVSQISAEVQKNTSSSPKTPTFGSQRGALDTTFGSAGQPSSDPNSNGLKSQSDPTPVQDASSDKTSNLSPNYYGRPPVRESVSNYYHDYRAGAQSPPRQPNAPQVSSPIKPLPTRALPLLHEASLPTQARMASPPPMTSGTPLPLSGSNTPAQSVESELGLRYGGPTPAQSGSPVSLPLPSSQPPPPPPSKEEFNTGQWSVQGSIKSQPDALDSVGLTSPQGNQQLPEVPPLLSLQGIIVKMNNTVVKPTGKGKEVLCFNLSVRRYNGDPAVLSGMGSGPFSSSMANLSRGATLPEEESVYLWTVEKQYPDFLQLDTQIRQIERRSPRRDIKPHRLPDKGLINSLVPSKSDLRKRALDQYLGYALMISLFEPEFLCEFLSVNIVENPQQPKPLGYKAG</sequence>
<feature type="compositionally biased region" description="Basic and acidic residues" evidence="1">
    <location>
        <begin position="449"/>
        <end position="458"/>
    </location>
</feature>
<dbReference type="CDD" id="cd06093">
    <property type="entry name" value="PX_domain"/>
    <property type="match status" value="1"/>
</dbReference>
<feature type="compositionally biased region" description="Basic and acidic residues" evidence="1">
    <location>
        <begin position="419"/>
        <end position="431"/>
    </location>
</feature>
<keyword evidence="4" id="KW-1185">Reference proteome</keyword>
<feature type="compositionally biased region" description="Polar residues" evidence="1">
    <location>
        <begin position="808"/>
        <end position="846"/>
    </location>
</feature>
<dbReference type="OrthoDB" id="185175at2759"/>
<feature type="compositionally biased region" description="Polar residues" evidence="1">
    <location>
        <begin position="370"/>
        <end position="381"/>
    </location>
</feature>
<organism evidence="3 4">
    <name type="scientific">Dispira parvispora</name>
    <dbReference type="NCBI Taxonomy" id="1520584"/>
    <lineage>
        <taxon>Eukaryota</taxon>
        <taxon>Fungi</taxon>
        <taxon>Fungi incertae sedis</taxon>
        <taxon>Zoopagomycota</taxon>
        <taxon>Kickxellomycotina</taxon>
        <taxon>Dimargaritomycetes</taxon>
        <taxon>Dimargaritales</taxon>
        <taxon>Dimargaritaceae</taxon>
        <taxon>Dispira</taxon>
    </lineage>
</organism>
<evidence type="ECO:0000313" key="3">
    <source>
        <dbReference type="EMBL" id="KAJ1962454.1"/>
    </source>
</evidence>
<dbReference type="Pfam" id="PF00787">
    <property type="entry name" value="PX"/>
    <property type="match status" value="1"/>
</dbReference>
<dbReference type="Proteomes" id="UP001150925">
    <property type="component" value="Unassembled WGS sequence"/>
</dbReference>